<evidence type="ECO:0000313" key="1">
    <source>
        <dbReference type="EMBL" id="KAH7974592.1"/>
    </source>
</evidence>
<name>A0ACB8DPY9_DERSI</name>
<comment type="caution">
    <text evidence="1">The sequence shown here is derived from an EMBL/GenBank/DDBJ whole genome shotgun (WGS) entry which is preliminary data.</text>
</comment>
<reference evidence="1" key="1">
    <citation type="submission" date="2020-05" db="EMBL/GenBank/DDBJ databases">
        <title>Large-scale comparative analyses of tick genomes elucidate their genetic diversity and vector capacities.</title>
        <authorList>
            <person name="Jia N."/>
            <person name="Wang J."/>
            <person name="Shi W."/>
            <person name="Du L."/>
            <person name="Sun Y."/>
            <person name="Zhan W."/>
            <person name="Jiang J."/>
            <person name="Wang Q."/>
            <person name="Zhang B."/>
            <person name="Ji P."/>
            <person name="Sakyi L.B."/>
            <person name="Cui X."/>
            <person name="Yuan T."/>
            <person name="Jiang B."/>
            <person name="Yang W."/>
            <person name="Lam T.T.-Y."/>
            <person name="Chang Q."/>
            <person name="Ding S."/>
            <person name="Wang X."/>
            <person name="Zhu J."/>
            <person name="Ruan X."/>
            <person name="Zhao L."/>
            <person name="Wei J."/>
            <person name="Que T."/>
            <person name="Du C."/>
            <person name="Cheng J."/>
            <person name="Dai P."/>
            <person name="Han X."/>
            <person name="Huang E."/>
            <person name="Gao Y."/>
            <person name="Liu J."/>
            <person name="Shao H."/>
            <person name="Ye R."/>
            <person name="Li L."/>
            <person name="Wei W."/>
            <person name="Wang X."/>
            <person name="Wang C."/>
            <person name="Yang T."/>
            <person name="Huo Q."/>
            <person name="Li W."/>
            <person name="Guo W."/>
            <person name="Chen H."/>
            <person name="Zhou L."/>
            <person name="Ni X."/>
            <person name="Tian J."/>
            <person name="Zhou Y."/>
            <person name="Sheng Y."/>
            <person name="Liu T."/>
            <person name="Pan Y."/>
            <person name="Xia L."/>
            <person name="Li J."/>
            <person name="Zhao F."/>
            <person name="Cao W."/>
        </authorList>
    </citation>
    <scope>NUCLEOTIDE SEQUENCE</scope>
    <source>
        <strain evidence="1">Dsil-2018</strain>
    </source>
</reference>
<dbReference type="EMBL" id="CM023479">
    <property type="protein sequence ID" value="KAH7974592.1"/>
    <property type="molecule type" value="Genomic_DNA"/>
</dbReference>
<accession>A0ACB8DPY9</accession>
<gene>
    <name evidence="1" type="ORF">HPB49_017196</name>
</gene>
<dbReference type="Proteomes" id="UP000821865">
    <property type="component" value="Chromosome 10"/>
</dbReference>
<evidence type="ECO:0000313" key="2">
    <source>
        <dbReference type="Proteomes" id="UP000821865"/>
    </source>
</evidence>
<keyword evidence="2" id="KW-1185">Reference proteome</keyword>
<organism evidence="1 2">
    <name type="scientific">Dermacentor silvarum</name>
    <name type="common">Tick</name>
    <dbReference type="NCBI Taxonomy" id="543639"/>
    <lineage>
        <taxon>Eukaryota</taxon>
        <taxon>Metazoa</taxon>
        <taxon>Ecdysozoa</taxon>
        <taxon>Arthropoda</taxon>
        <taxon>Chelicerata</taxon>
        <taxon>Arachnida</taxon>
        <taxon>Acari</taxon>
        <taxon>Parasitiformes</taxon>
        <taxon>Ixodida</taxon>
        <taxon>Ixodoidea</taxon>
        <taxon>Ixodidae</taxon>
        <taxon>Rhipicephalinae</taxon>
        <taxon>Dermacentor</taxon>
    </lineage>
</organism>
<proteinExistence type="predicted"/>
<sequence length="134" mass="14883">MRSTMMRVGMPLALVSLLQQLVIILLAVTVVTGTLETKRKTRITWPPQRREARVGETVVLRCDVTADPSLELSVQWLFNDKPIGFDADPRLVMKRDNSLMITRAVELDSGVYTCVAKTAVDSDRANATLVVLGR</sequence>
<protein>
    <submittedName>
        <fullName evidence="1">Uncharacterized protein</fullName>
    </submittedName>
</protein>